<keyword evidence="1" id="KW-0472">Membrane</keyword>
<evidence type="ECO:0000256" key="1">
    <source>
        <dbReference type="SAM" id="Phobius"/>
    </source>
</evidence>
<keyword evidence="3" id="KW-1185">Reference proteome</keyword>
<reference evidence="2 3" key="2">
    <citation type="submission" date="2018-11" db="EMBL/GenBank/DDBJ databases">
        <authorList>
            <consortium name="Pathogen Informatics"/>
        </authorList>
    </citation>
    <scope>NUCLEOTIDE SEQUENCE [LARGE SCALE GENOMIC DNA]</scope>
</reference>
<sequence length="115" mass="13064">MQLYPLPEYGYRIFILLAAINYAVFAYLYETMVIEHLILTVRERWLKKHCYETDAYSLNEHEKILLSISSSPAWLSSAAEASIQSFELYPVSCTPECAENGIPVLEQSAGELPLS</sequence>
<accession>A0A183CVY6</accession>
<evidence type="ECO:0000313" key="2">
    <source>
        <dbReference type="EMBL" id="VDK28424.1"/>
    </source>
</evidence>
<evidence type="ECO:0000313" key="3">
    <source>
        <dbReference type="Proteomes" id="UP000271098"/>
    </source>
</evidence>
<organism evidence="4">
    <name type="scientific">Gongylonema pulchrum</name>
    <dbReference type="NCBI Taxonomy" id="637853"/>
    <lineage>
        <taxon>Eukaryota</taxon>
        <taxon>Metazoa</taxon>
        <taxon>Ecdysozoa</taxon>
        <taxon>Nematoda</taxon>
        <taxon>Chromadorea</taxon>
        <taxon>Rhabditida</taxon>
        <taxon>Spirurina</taxon>
        <taxon>Spiruromorpha</taxon>
        <taxon>Spiruroidea</taxon>
        <taxon>Gongylonematidae</taxon>
        <taxon>Gongylonema</taxon>
    </lineage>
</organism>
<gene>
    <name evidence="2" type="ORF">GPUH_LOCUS626</name>
</gene>
<reference evidence="4" key="1">
    <citation type="submission" date="2016-06" db="UniProtKB">
        <authorList>
            <consortium name="WormBaseParasite"/>
        </authorList>
    </citation>
    <scope>IDENTIFICATION</scope>
</reference>
<name>A0A183CVY6_9BILA</name>
<proteinExistence type="predicted"/>
<evidence type="ECO:0000313" key="4">
    <source>
        <dbReference type="WBParaSite" id="GPUH_0000062701-mRNA-1"/>
    </source>
</evidence>
<dbReference type="AlphaFoldDB" id="A0A183CVY6"/>
<dbReference type="EMBL" id="UYRT01000598">
    <property type="protein sequence ID" value="VDK28424.1"/>
    <property type="molecule type" value="Genomic_DNA"/>
</dbReference>
<protein>
    <submittedName>
        <fullName evidence="4">Anoctamin</fullName>
    </submittedName>
</protein>
<dbReference type="WBParaSite" id="GPUH_0000062701-mRNA-1">
    <property type="protein sequence ID" value="GPUH_0000062701-mRNA-1"/>
    <property type="gene ID" value="GPUH_0000062701"/>
</dbReference>
<keyword evidence="1" id="KW-0812">Transmembrane</keyword>
<dbReference type="Proteomes" id="UP000271098">
    <property type="component" value="Unassembled WGS sequence"/>
</dbReference>
<feature type="transmembrane region" description="Helical" evidence="1">
    <location>
        <begin position="12"/>
        <end position="29"/>
    </location>
</feature>
<keyword evidence="1" id="KW-1133">Transmembrane helix</keyword>